<proteinExistence type="predicted"/>
<feature type="chain" id="PRO_5011669422" evidence="1">
    <location>
        <begin position="35"/>
        <end position="551"/>
    </location>
</feature>
<dbReference type="RefSeq" id="WP_245742509.1">
    <property type="nucleotide sequence ID" value="NZ_FOHZ01000004.1"/>
</dbReference>
<evidence type="ECO:0000259" key="2">
    <source>
        <dbReference type="PROSITE" id="PS51782"/>
    </source>
</evidence>
<dbReference type="STRING" id="430453.SAMN04487962_104196"/>
<dbReference type="EMBL" id="FOHZ01000004">
    <property type="protein sequence ID" value="SET11120.1"/>
    <property type="molecule type" value="Genomic_DNA"/>
</dbReference>
<evidence type="ECO:0000256" key="1">
    <source>
        <dbReference type="SAM" id="SignalP"/>
    </source>
</evidence>
<gene>
    <name evidence="3" type="ORF">SAMN04487962_104196</name>
</gene>
<dbReference type="PROSITE" id="PS51782">
    <property type="entry name" value="LYSM"/>
    <property type="match status" value="1"/>
</dbReference>
<reference evidence="4" key="1">
    <citation type="submission" date="2016-10" db="EMBL/GenBank/DDBJ databases">
        <authorList>
            <person name="Varghese N."/>
            <person name="Submissions S."/>
        </authorList>
    </citation>
    <scope>NUCLEOTIDE SEQUENCE [LARGE SCALE GENOMIC DNA]</scope>
    <source>
        <strain evidence="4">CGMCC 1.6489</strain>
    </source>
</reference>
<dbReference type="CDD" id="cd00118">
    <property type="entry name" value="LysM"/>
    <property type="match status" value="1"/>
</dbReference>
<dbReference type="PANTHER" id="PTHR38731:SF1">
    <property type="entry name" value="FECR PROTEIN DOMAIN-CONTAINING PROTEIN"/>
    <property type="match status" value="1"/>
</dbReference>
<evidence type="ECO:0000313" key="4">
    <source>
        <dbReference type="Proteomes" id="UP000198762"/>
    </source>
</evidence>
<accession>A0A1I0BVL7</accession>
<feature type="domain" description="LysM" evidence="2">
    <location>
        <begin position="56"/>
        <end position="103"/>
    </location>
</feature>
<name>A0A1I0BVL7_9GAMM</name>
<dbReference type="InterPro" id="IPR006860">
    <property type="entry name" value="FecR"/>
</dbReference>
<dbReference type="PANTHER" id="PTHR38731">
    <property type="entry name" value="LIPL45-RELATED LIPOPROTEIN-RELATED"/>
    <property type="match status" value="1"/>
</dbReference>
<protein>
    <submittedName>
        <fullName evidence="3">FecR family protein</fullName>
    </submittedName>
</protein>
<keyword evidence="4" id="KW-1185">Reference proteome</keyword>
<dbReference type="Gene3D" id="2.60.120.1440">
    <property type="match status" value="1"/>
</dbReference>
<sequence>MHSVADMIRRVRAALAMVCAMALLSAAMPAVVSAELAVTKGSSARAPGVVSGSSEWTYTLKPGESFDRVARELLRADVSGRQLASYNGASSSSHFRQGDRVRIPIAWLRQQPEPARVIAVSGHAQVRSSSGGSLRRLGGGDIIRAGDTIITRDGVVSVELADGSSVRINPSSSVVFNRLTRYGRTGMTDTRMRLERGGLSNRVNPLIEEGARFEIETPSAIAAVRGTAFSLQTDRQGSHLQVTEGRVEFGRPGATREIPAGFAASVSSSGPTDLVIRRLPPAPKLAELPGTLTSLPGTISWQPGSGDRYQVDIVDDESGQWVRREQVRGNQLTLTDLDNGNYRLEIASLSAGGTQGMPASANLQVDLSARAAELVEPAANARLDTDLPRFRWRYQGDSERARVEIAQDPDFTNLAASSDWSQREIATPDRSLDAGAYYWRVVTEAGGSSVATSEARALTINGTLEPVRVLSANYMDRQVRIFWETIDQASGYLLQLSEDPAFEDVIKEATVDDTTAALRLIPGRRYFVRLRAVSEGPMAGRWGPGRELYVE</sequence>
<dbReference type="InterPro" id="IPR013783">
    <property type="entry name" value="Ig-like_fold"/>
</dbReference>
<dbReference type="SMART" id="SM00257">
    <property type="entry name" value="LysM"/>
    <property type="match status" value="1"/>
</dbReference>
<dbReference type="Pfam" id="PF04773">
    <property type="entry name" value="FecR"/>
    <property type="match status" value="1"/>
</dbReference>
<evidence type="ECO:0000313" key="3">
    <source>
        <dbReference type="EMBL" id="SET11120.1"/>
    </source>
</evidence>
<keyword evidence="1" id="KW-0732">Signal</keyword>
<dbReference type="InterPro" id="IPR018392">
    <property type="entry name" value="LysM"/>
</dbReference>
<dbReference type="AlphaFoldDB" id="A0A1I0BVL7"/>
<feature type="signal peptide" evidence="1">
    <location>
        <begin position="1"/>
        <end position="34"/>
    </location>
</feature>
<dbReference type="Proteomes" id="UP000198762">
    <property type="component" value="Unassembled WGS sequence"/>
</dbReference>
<organism evidence="3 4">
    <name type="scientific">Marinobacter segnicrescens</name>
    <dbReference type="NCBI Taxonomy" id="430453"/>
    <lineage>
        <taxon>Bacteria</taxon>
        <taxon>Pseudomonadati</taxon>
        <taxon>Pseudomonadota</taxon>
        <taxon>Gammaproteobacteria</taxon>
        <taxon>Pseudomonadales</taxon>
        <taxon>Marinobacteraceae</taxon>
        <taxon>Marinobacter</taxon>
    </lineage>
</organism>
<dbReference type="Gene3D" id="2.60.40.10">
    <property type="entry name" value="Immunoglobulins"/>
    <property type="match status" value="2"/>
</dbReference>